<organism evidence="2 3">
    <name type="scientific">Moellerella wisconsensis</name>
    <dbReference type="NCBI Taxonomy" id="158849"/>
    <lineage>
        <taxon>Bacteria</taxon>
        <taxon>Pseudomonadati</taxon>
        <taxon>Pseudomonadota</taxon>
        <taxon>Gammaproteobacteria</taxon>
        <taxon>Enterobacterales</taxon>
        <taxon>Morganellaceae</taxon>
        <taxon>Moellerella</taxon>
    </lineage>
</organism>
<keyword evidence="1" id="KW-0812">Transmembrane</keyword>
<feature type="transmembrane region" description="Helical" evidence="1">
    <location>
        <begin position="103"/>
        <end position="123"/>
    </location>
</feature>
<dbReference type="EMBL" id="CP093245">
    <property type="protein sequence ID" value="UNH29367.1"/>
    <property type="molecule type" value="Genomic_DNA"/>
</dbReference>
<protein>
    <submittedName>
        <fullName evidence="2">Uncharacterized protein</fullName>
    </submittedName>
</protein>
<proteinExistence type="predicted"/>
<feature type="transmembrane region" description="Helical" evidence="1">
    <location>
        <begin position="6"/>
        <end position="31"/>
    </location>
</feature>
<name>A0A9Q8PZ97_9GAMM</name>
<feature type="transmembrane region" description="Helical" evidence="1">
    <location>
        <begin position="130"/>
        <end position="148"/>
    </location>
</feature>
<accession>A0A9Q8PZ97</accession>
<gene>
    <name evidence="2" type="ORF">MNY72_08065</name>
</gene>
<feature type="transmembrane region" description="Helical" evidence="1">
    <location>
        <begin position="69"/>
        <end position="88"/>
    </location>
</feature>
<evidence type="ECO:0000256" key="1">
    <source>
        <dbReference type="SAM" id="Phobius"/>
    </source>
</evidence>
<dbReference type="AlphaFoldDB" id="A0A9Q8PZ97"/>
<keyword evidence="1" id="KW-0472">Membrane</keyword>
<evidence type="ECO:0000313" key="3">
    <source>
        <dbReference type="Proteomes" id="UP000829116"/>
    </source>
</evidence>
<sequence>MFDGLGYVLAIGAVVLITLCITYLISIGNAFNDTIPKDKTSECNSEKFLAKDGEDNSFKNKLKNISKVYKWRGLIIASVFIPFLNFIYYCDAEIYFVKDKGEMFFGIFTFFIFTFLNFFLFFFRFKKSSEFVGAFLISFVAYNVIYFPQKLNVDFENKIYSFIANGDTNSLEKELGENCDLVDDKLNDYIEYASFWSKAPIDSLDFLFDCQFHKNNFDINKIEEGRHYLRYFFDEKISRNTTINHNLEVLFAEKYFTLLDEESKQKLIWGLVYEIANESKKEYIDIYISRLDKLIELNPTIASYVNLRDSDYHKIIEYREVNAASYFLTRLPPSNDDYKLAMNILTNNLPFVIEKIKSDSNILENTIINDIDSYFYKKKNINLIFYAFYVGNTEMINYLIDNELFKIINYNYEVKTYTQNPETGAVDTHNEGCNNYLVTGIAESWTLNDDEKKALLQKLKSLPNICDRMIEVELNKIDEKLAKYKS</sequence>
<dbReference type="Proteomes" id="UP000829116">
    <property type="component" value="Chromosome"/>
</dbReference>
<evidence type="ECO:0000313" key="2">
    <source>
        <dbReference type="EMBL" id="UNH29367.1"/>
    </source>
</evidence>
<dbReference type="RefSeq" id="WP_241541707.1">
    <property type="nucleotide sequence ID" value="NZ_CAWQWN010000001.1"/>
</dbReference>
<keyword evidence="1" id="KW-1133">Transmembrane helix</keyword>
<reference evidence="2" key="1">
    <citation type="submission" date="2022-03" db="EMBL/GenBank/DDBJ databases">
        <title>ESBL-producing Moellerella wisconsensis and Escherichia marmotae isolated from wild game meat.</title>
        <authorList>
            <person name="Biggel M."/>
        </authorList>
    </citation>
    <scope>NUCLEOTIDE SEQUENCE</scope>
    <source>
        <strain evidence="2">W51</strain>
    </source>
</reference>